<sequence length="97" mass="11263">MKEAWEEAIFRRLSTSQSAALSSSLTMLLRRALLLFLLVLAASAISYSRFGKYPQEEHREEQPLSINEQMMRGSPIVYYGRFRDGADDVLNRFFNRL</sequence>
<dbReference type="OrthoDB" id="5837210at2759"/>
<organism evidence="1 2">
    <name type="scientific">Caenorhabditis auriculariae</name>
    <dbReference type="NCBI Taxonomy" id="2777116"/>
    <lineage>
        <taxon>Eukaryota</taxon>
        <taxon>Metazoa</taxon>
        <taxon>Ecdysozoa</taxon>
        <taxon>Nematoda</taxon>
        <taxon>Chromadorea</taxon>
        <taxon>Rhabditida</taxon>
        <taxon>Rhabditina</taxon>
        <taxon>Rhabditomorpha</taxon>
        <taxon>Rhabditoidea</taxon>
        <taxon>Rhabditidae</taxon>
        <taxon>Peloderinae</taxon>
        <taxon>Caenorhabditis</taxon>
    </lineage>
</organism>
<reference evidence="1" key="1">
    <citation type="submission" date="2020-10" db="EMBL/GenBank/DDBJ databases">
        <authorList>
            <person name="Kikuchi T."/>
        </authorList>
    </citation>
    <scope>NUCLEOTIDE SEQUENCE</scope>
    <source>
        <strain evidence="1">NKZ352</strain>
    </source>
</reference>
<keyword evidence="2" id="KW-1185">Reference proteome</keyword>
<accession>A0A8S1HP85</accession>
<protein>
    <submittedName>
        <fullName evidence="1">Uncharacterized protein</fullName>
    </submittedName>
</protein>
<evidence type="ECO:0000313" key="2">
    <source>
        <dbReference type="Proteomes" id="UP000835052"/>
    </source>
</evidence>
<name>A0A8S1HP85_9PELO</name>
<comment type="caution">
    <text evidence="1">The sequence shown here is derived from an EMBL/GenBank/DDBJ whole genome shotgun (WGS) entry which is preliminary data.</text>
</comment>
<gene>
    <name evidence="1" type="ORF">CAUJ_LOCUS11990</name>
</gene>
<proteinExistence type="predicted"/>
<dbReference type="AlphaFoldDB" id="A0A8S1HP85"/>
<dbReference type="Proteomes" id="UP000835052">
    <property type="component" value="Unassembled WGS sequence"/>
</dbReference>
<dbReference type="EMBL" id="CAJGYM010000066">
    <property type="protein sequence ID" value="CAD6196075.1"/>
    <property type="molecule type" value="Genomic_DNA"/>
</dbReference>
<evidence type="ECO:0000313" key="1">
    <source>
        <dbReference type="EMBL" id="CAD6196075.1"/>
    </source>
</evidence>